<organism evidence="4 5">
    <name type="scientific">Jeotgalibacillus proteolyticus</name>
    <dbReference type="NCBI Taxonomy" id="2082395"/>
    <lineage>
        <taxon>Bacteria</taxon>
        <taxon>Bacillati</taxon>
        <taxon>Bacillota</taxon>
        <taxon>Bacilli</taxon>
        <taxon>Bacillales</taxon>
        <taxon>Caryophanaceae</taxon>
        <taxon>Jeotgalibacillus</taxon>
    </lineage>
</organism>
<dbReference type="SUPFAM" id="SSF51161">
    <property type="entry name" value="Trimeric LpxA-like enzymes"/>
    <property type="match status" value="1"/>
</dbReference>
<evidence type="ECO:0000256" key="1">
    <source>
        <dbReference type="PIRSR" id="PIRSR620019-1"/>
    </source>
</evidence>
<dbReference type="PANTHER" id="PTHR43300:SF7">
    <property type="entry name" value="UDP-N-ACETYLBACILLOSAMINE N-ACETYLTRANSFERASE"/>
    <property type="match status" value="1"/>
</dbReference>
<dbReference type="PANTHER" id="PTHR43300">
    <property type="entry name" value="ACETYLTRANSFERASE"/>
    <property type="match status" value="1"/>
</dbReference>
<feature type="site" description="Increases basicity of active site His" evidence="1">
    <location>
        <position position="140"/>
    </location>
</feature>
<comment type="caution">
    <text evidence="4">The sequence shown here is derived from an EMBL/GenBank/DDBJ whole genome shotgun (WGS) entry which is preliminary data.</text>
</comment>
<dbReference type="GO" id="GO:0016740">
    <property type="term" value="F:transferase activity"/>
    <property type="evidence" value="ECO:0007669"/>
    <property type="project" value="UniProtKB-KW"/>
</dbReference>
<reference evidence="4 5" key="1">
    <citation type="submission" date="2018-02" db="EMBL/GenBank/DDBJ databases">
        <title>Jeotgalibacillus proteolyticum sp. nov. a protease producing bacterium isolated from ocean sediments of Laizhou Bay.</title>
        <authorList>
            <person name="Li Y."/>
        </authorList>
    </citation>
    <scope>NUCLEOTIDE SEQUENCE [LARGE SCALE GENOMIC DNA]</scope>
    <source>
        <strain evidence="4 5">22-7</strain>
    </source>
</reference>
<evidence type="ECO:0000313" key="4">
    <source>
        <dbReference type="EMBL" id="PPA70134.1"/>
    </source>
</evidence>
<feature type="active site" description="Proton acceptor" evidence="1">
    <location>
        <position position="139"/>
    </location>
</feature>
<feature type="binding site" evidence="2">
    <location>
        <position position="70"/>
    </location>
    <ligand>
        <name>substrate</name>
    </ligand>
</feature>
<evidence type="ECO:0000256" key="2">
    <source>
        <dbReference type="PIRSR" id="PIRSR620019-2"/>
    </source>
</evidence>
<name>A0A2S5GB37_9BACL</name>
<gene>
    <name evidence="4" type="ORF">C4B60_11130</name>
</gene>
<dbReference type="EMBL" id="PREZ01000004">
    <property type="protein sequence ID" value="PPA70134.1"/>
    <property type="molecule type" value="Genomic_DNA"/>
</dbReference>
<dbReference type="Gene3D" id="2.160.10.10">
    <property type="entry name" value="Hexapeptide repeat proteins"/>
    <property type="match status" value="1"/>
</dbReference>
<keyword evidence="5" id="KW-1185">Reference proteome</keyword>
<dbReference type="CDD" id="cd03360">
    <property type="entry name" value="LbH_AT_putative"/>
    <property type="match status" value="1"/>
</dbReference>
<dbReference type="Gene3D" id="3.40.50.20">
    <property type="match status" value="1"/>
</dbReference>
<keyword evidence="4" id="KW-0808">Transferase</keyword>
<dbReference type="Proteomes" id="UP000239047">
    <property type="component" value="Unassembled WGS sequence"/>
</dbReference>
<feature type="domain" description="PglD N-terminal" evidence="3">
    <location>
        <begin position="4"/>
        <end position="82"/>
    </location>
</feature>
<accession>A0A2S5GB37</accession>
<dbReference type="InterPro" id="IPR041561">
    <property type="entry name" value="PglD_N"/>
</dbReference>
<dbReference type="OrthoDB" id="9794407at2"/>
<dbReference type="InterPro" id="IPR011004">
    <property type="entry name" value="Trimer_LpxA-like_sf"/>
</dbReference>
<dbReference type="AlphaFoldDB" id="A0A2S5GB37"/>
<sequence length="219" mass="23329">MVKNLIIFGCGGHAKVIVDIIEHLPHFRVLGMIDDSPNRFSRFQGYPVLGDTSSIKSIKDPVDGGVIAIGENWTRRKVAEEIKKFDPDFNFVTIIHPTAYISPRCQIGEGSVVMAGGIVNSDVILGRHCIVNTLGSVAHDCMMGDFSSVGPGTHLGGNVIVGGNSAIALGARVLHGVTIGDHTVIGAGATVTKDFGDCIVAYGSPAKFVRFREKEEPFL</sequence>
<dbReference type="NCBIfam" id="TIGR03570">
    <property type="entry name" value="NeuD_NnaD"/>
    <property type="match status" value="1"/>
</dbReference>
<evidence type="ECO:0000259" key="3">
    <source>
        <dbReference type="Pfam" id="PF17836"/>
    </source>
</evidence>
<dbReference type="Pfam" id="PF17836">
    <property type="entry name" value="PglD_N"/>
    <property type="match status" value="1"/>
</dbReference>
<dbReference type="InterPro" id="IPR020019">
    <property type="entry name" value="AcTrfase_PglD-like"/>
</dbReference>
<dbReference type="InterPro" id="IPR050179">
    <property type="entry name" value="Trans_hexapeptide_repeat"/>
</dbReference>
<evidence type="ECO:0000313" key="5">
    <source>
        <dbReference type="Proteomes" id="UP000239047"/>
    </source>
</evidence>
<proteinExistence type="predicted"/>
<protein>
    <submittedName>
        <fullName evidence="4">Transferase</fullName>
    </submittedName>
</protein>